<dbReference type="SUPFAM" id="SSF56935">
    <property type="entry name" value="Porins"/>
    <property type="match status" value="1"/>
</dbReference>
<evidence type="ECO:0000256" key="3">
    <source>
        <dbReference type="ARBA" id="ARBA00022452"/>
    </source>
</evidence>
<dbReference type="InterPro" id="IPR012910">
    <property type="entry name" value="Plug_dom"/>
</dbReference>
<dbReference type="SMART" id="SM00965">
    <property type="entry name" value="STN"/>
    <property type="match status" value="1"/>
</dbReference>
<dbReference type="InterPro" id="IPR036942">
    <property type="entry name" value="Beta-barrel_TonB_sf"/>
</dbReference>
<keyword evidence="4 7" id="KW-0812">Transmembrane</keyword>
<evidence type="ECO:0000256" key="4">
    <source>
        <dbReference type="ARBA" id="ARBA00022692"/>
    </source>
</evidence>
<accession>A0A3P1C2T0</accession>
<organism evidence="10 11">
    <name type="scientific">Larkinella rosea</name>
    <dbReference type="NCBI Taxonomy" id="2025312"/>
    <lineage>
        <taxon>Bacteria</taxon>
        <taxon>Pseudomonadati</taxon>
        <taxon>Bacteroidota</taxon>
        <taxon>Cytophagia</taxon>
        <taxon>Cytophagales</taxon>
        <taxon>Spirosomataceae</taxon>
        <taxon>Larkinella</taxon>
    </lineage>
</organism>
<feature type="signal peptide" evidence="8">
    <location>
        <begin position="1"/>
        <end position="20"/>
    </location>
</feature>
<dbReference type="InterPro" id="IPR023996">
    <property type="entry name" value="TonB-dep_OMP_SusC/RagA"/>
</dbReference>
<dbReference type="Gene3D" id="3.55.50.30">
    <property type="match status" value="1"/>
</dbReference>
<dbReference type="Gene3D" id="2.40.170.20">
    <property type="entry name" value="TonB-dependent receptor, beta-barrel domain"/>
    <property type="match status" value="1"/>
</dbReference>
<dbReference type="InterPro" id="IPR039426">
    <property type="entry name" value="TonB-dep_rcpt-like"/>
</dbReference>
<dbReference type="NCBIfam" id="TIGR04057">
    <property type="entry name" value="SusC_RagA_signa"/>
    <property type="match status" value="1"/>
</dbReference>
<evidence type="ECO:0000259" key="9">
    <source>
        <dbReference type="SMART" id="SM00965"/>
    </source>
</evidence>
<evidence type="ECO:0000256" key="8">
    <source>
        <dbReference type="SAM" id="SignalP"/>
    </source>
</evidence>
<keyword evidence="8" id="KW-0732">Signal</keyword>
<protein>
    <submittedName>
        <fullName evidence="10">SusC/RagA family TonB-linked outer membrane protein</fullName>
    </submittedName>
</protein>
<evidence type="ECO:0000313" key="10">
    <source>
        <dbReference type="EMBL" id="RRB07582.1"/>
    </source>
</evidence>
<dbReference type="Pfam" id="PF13715">
    <property type="entry name" value="CarbopepD_reg_2"/>
    <property type="match status" value="1"/>
</dbReference>
<feature type="chain" id="PRO_5018218452" evidence="8">
    <location>
        <begin position="21"/>
        <end position="1097"/>
    </location>
</feature>
<keyword evidence="11" id="KW-1185">Reference proteome</keyword>
<dbReference type="GO" id="GO:0009279">
    <property type="term" value="C:cell outer membrane"/>
    <property type="evidence" value="ECO:0007669"/>
    <property type="project" value="UniProtKB-SubCell"/>
</dbReference>
<dbReference type="InterPro" id="IPR023997">
    <property type="entry name" value="TonB-dep_OMP_SusC/RagA_CS"/>
</dbReference>
<dbReference type="OrthoDB" id="9768177at2"/>
<dbReference type="AlphaFoldDB" id="A0A3P1C2T0"/>
<keyword evidence="5 7" id="KW-0472">Membrane</keyword>
<dbReference type="Proteomes" id="UP000271925">
    <property type="component" value="Unassembled WGS sequence"/>
</dbReference>
<feature type="domain" description="Secretin/TonB short N-terminal" evidence="9">
    <location>
        <begin position="55"/>
        <end position="106"/>
    </location>
</feature>
<dbReference type="InterPro" id="IPR011662">
    <property type="entry name" value="Secretin/TonB_short_N"/>
</dbReference>
<sequence length="1097" mass="122321">MRISFTQLLLAVFCVSLAYAIESPAQDVLEKRITIRIEDKSLKSVLTRIESEADVKFMYSPKAIQAERRTSVRIQNQSVREVLESVLKPLNINYRVVGSQIVLSQQPFPPPSPEESARRTPNVEVADRSVGGTVSDENGATLPGVSILLKGTTRGTTTDSDGKFSITIPDRNTTLVFSFVGYLSQEVAVGNQSTIAITLKVDTKALEEIVVVGYGTQSRRNVTGSVTKVDMTQTENLPNTNVAQSLRGRVAGVQFTDNGRPGQNGNILIRGPRSLSGGNNPLIVVDGIFFNGSLADLNPNDIESMEVLKDASSAAIYGARAANGVILITSKRGNTEKPTIRVNAFYGLSDWSYKVNLLTPDRYLQKTLDVRTQNGLEADPAKITDYLTTSELVNYKAGRIVDPWKGVSQQGRISSYDLSLSGRTRLTNYYLSASMANEQGLIFNDNQKRLSLRANIENQVTNWLTVGLNSTYIRRDLSGKEADLSAAYYSTPYGTWYYDDGEPTWYVIAEDQIPLTPTRMALLTKNEEIYNNLFTNFYALLNAPFLEGLSYRLNYSPNYRWQHNYNFVRQDRHMLATNNTSASKFNREDFDWVLENILTYNHQINPNHAFDVTLLYGRNHLGFESTTANSTRLSSDAIGWNDLGLGDLLTNTSTASAADGVSSMARLNYRFKNKYLLTLTARRDGSSVFAANNKYAVFPSGSLAWIVSDESFLKKLSFIDMLKLRLSYGAVGNQAINAYQSLSLSTTTRYVYGDGGSSSLGIYPSNMANANLKWETTYTGNAALDFNLFRRRLGGTIELYKMNTRNLLVRRSLPTMTGYDFVWTNLGATSNKGLELTLNSVNLRKGKFEWSTDLVFSTNKNKIVHLYQSDTNGDGKEDDDLGNRWFIGQPVNVAYDYVFDGIYQEGDELPTGYKPGFVRLQDRNGDKKIDASDRTIIGQTGQPKYRWGVTNTFRYGNLSLSVFLNAMQGWISSFNSVDYSVSGGNYPHRPLNMIDAGWWTAANKSNTRPSIVYPNPYGHGYYYSRSFVRIQDIALTYDLPKTLTNKAKLSNLRVFLSGKNLHTFTKWIGPDPESGYTSPGDFYPTSRSITLGINAGF</sequence>
<evidence type="ECO:0000256" key="2">
    <source>
        <dbReference type="ARBA" id="ARBA00022448"/>
    </source>
</evidence>
<name>A0A3P1C2T0_9BACT</name>
<dbReference type="Pfam" id="PF07715">
    <property type="entry name" value="Plug"/>
    <property type="match status" value="1"/>
</dbReference>
<keyword evidence="2 7" id="KW-0813">Transport</keyword>
<proteinExistence type="inferred from homology"/>
<dbReference type="EMBL" id="RQJO01000007">
    <property type="protein sequence ID" value="RRB07582.1"/>
    <property type="molecule type" value="Genomic_DNA"/>
</dbReference>
<dbReference type="Pfam" id="PF07660">
    <property type="entry name" value="STN"/>
    <property type="match status" value="1"/>
</dbReference>
<reference evidence="10 11" key="1">
    <citation type="submission" date="2018-11" db="EMBL/GenBank/DDBJ databases">
        <authorList>
            <person name="Zhou Z."/>
            <person name="Wang G."/>
        </authorList>
    </citation>
    <scope>NUCLEOTIDE SEQUENCE [LARGE SCALE GENOMIC DNA]</scope>
    <source>
        <strain evidence="10 11">KCTC52004</strain>
    </source>
</reference>
<dbReference type="Gene3D" id="2.60.40.1120">
    <property type="entry name" value="Carboxypeptidase-like, regulatory domain"/>
    <property type="match status" value="1"/>
</dbReference>
<dbReference type="SUPFAM" id="SSF49464">
    <property type="entry name" value="Carboxypeptidase regulatory domain-like"/>
    <property type="match status" value="1"/>
</dbReference>
<keyword evidence="3 7" id="KW-1134">Transmembrane beta strand</keyword>
<evidence type="ECO:0000256" key="5">
    <source>
        <dbReference type="ARBA" id="ARBA00023136"/>
    </source>
</evidence>
<evidence type="ECO:0000256" key="6">
    <source>
        <dbReference type="ARBA" id="ARBA00023237"/>
    </source>
</evidence>
<comment type="caution">
    <text evidence="10">The sequence shown here is derived from an EMBL/GenBank/DDBJ whole genome shotgun (WGS) entry which is preliminary data.</text>
</comment>
<dbReference type="NCBIfam" id="TIGR04056">
    <property type="entry name" value="OMP_RagA_SusC"/>
    <property type="match status" value="1"/>
</dbReference>
<evidence type="ECO:0000313" key="11">
    <source>
        <dbReference type="Proteomes" id="UP000271925"/>
    </source>
</evidence>
<dbReference type="Gene3D" id="2.170.130.10">
    <property type="entry name" value="TonB-dependent receptor, plug domain"/>
    <property type="match status" value="1"/>
</dbReference>
<comment type="similarity">
    <text evidence="7">Belongs to the TonB-dependent receptor family.</text>
</comment>
<comment type="subcellular location">
    <subcellularLocation>
        <location evidence="1 7">Cell outer membrane</location>
        <topology evidence="1 7">Multi-pass membrane protein</topology>
    </subcellularLocation>
</comment>
<gene>
    <name evidence="10" type="ORF">EHT25_07330</name>
</gene>
<keyword evidence="6 7" id="KW-0998">Cell outer membrane</keyword>
<dbReference type="InterPro" id="IPR008969">
    <property type="entry name" value="CarboxyPept-like_regulatory"/>
</dbReference>
<dbReference type="PROSITE" id="PS52016">
    <property type="entry name" value="TONB_DEPENDENT_REC_3"/>
    <property type="match status" value="1"/>
</dbReference>
<evidence type="ECO:0000256" key="1">
    <source>
        <dbReference type="ARBA" id="ARBA00004571"/>
    </source>
</evidence>
<dbReference type="RefSeq" id="WP_124872789.1">
    <property type="nucleotide sequence ID" value="NZ_RQJO01000007.1"/>
</dbReference>
<evidence type="ECO:0000256" key="7">
    <source>
        <dbReference type="PROSITE-ProRule" id="PRU01360"/>
    </source>
</evidence>
<dbReference type="InterPro" id="IPR037066">
    <property type="entry name" value="Plug_dom_sf"/>
</dbReference>